<sequence>MKKKNKKVSFIGVASNQGSTQDSAKAMQNVVKKNVIGSKPSAATRKNCICAPTAHAGSFRCRLHRVGVGATQKLSLMLSEYDVSERSVQSINSTNTKLHCRFGRAALAQYEHPSDLINKDEHPSEVF</sequence>
<protein>
    <submittedName>
        <fullName evidence="1">Uncharacterized protein</fullName>
    </submittedName>
</protein>
<dbReference type="EMBL" id="SDRB02013093">
    <property type="protein sequence ID" value="THF95958.1"/>
    <property type="molecule type" value="Genomic_DNA"/>
</dbReference>
<evidence type="ECO:0000313" key="1">
    <source>
        <dbReference type="EMBL" id="THF95958.1"/>
    </source>
</evidence>
<reference evidence="1 2" key="1">
    <citation type="journal article" date="2018" name="Proc. Natl. Acad. Sci. U.S.A.">
        <title>Draft genome sequence of Camellia sinensis var. sinensis provides insights into the evolution of the tea genome and tea quality.</title>
        <authorList>
            <person name="Wei C."/>
            <person name="Yang H."/>
            <person name="Wang S."/>
            <person name="Zhao J."/>
            <person name="Liu C."/>
            <person name="Gao L."/>
            <person name="Xia E."/>
            <person name="Lu Y."/>
            <person name="Tai Y."/>
            <person name="She G."/>
            <person name="Sun J."/>
            <person name="Cao H."/>
            <person name="Tong W."/>
            <person name="Gao Q."/>
            <person name="Li Y."/>
            <person name="Deng W."/>
            <person name="Jiang X."/>
            <person name="Wang W."/>
            <person name="Chen Q."/>
            <person name="Zhang S."/>
            <person name="Li H."/>
            <person name="Wu J."/>
            <person name="Wang P."/>
            <person name="Li P."/>
            <person name="Shi C."/>
            <person name="Zheng F."/>
            <person name="Jian J."/>
            <person name="Huang B."/>
            <person name="Shan D."/>
            <person name="Shi M."/>
            <person name="Fang C."/>
            <person name="Yue Y."/>
            <person name="Li F."/>
            <person name="Li D."/>
            <person name="Wei S."/>
            <person name="Han B."/>
            <person name="Jiang C."/>
            <person name="Yin Y."/>
            <person name="Xia T."/>
            <person name="Zhang Z."/>
            <person name="Bennetzen J.L."/>
            <person name="Zhao S."/>
            <person name="Wan X."/>
        </authorList>
    </citation>
    <scope>NUCLEOTIDE SEQUENCE [LARGE SCALE GENOMIC DNA]</scope>
    <source>
        <strain evidence="2">cv. Shuchazao</strain>
        <tissue evidence="1">Leaf</tissue>
    </source>
</reference>
<dbReference type="PANTHER" id="PTHR33132">
    <property type="entry name" value="OSJNBB0118P14.9 PROTEIN"/>
    <property type="match status" value="1"/>
</dbReference>
<name>A0A4S4D1H1_CAMSN</name>
<organism evidence="1 2">
    <name type="scientific">Camellia sinensis var. sinensis</name>
    <name type="common">China tea</name>
    <dbReference type="NCBI Taxonomy" id="542762"/>
    <lineage>
        <taxon>Eukaryota</taxon>
        <taxon>Viridiplantae</taxon>
        <taxon>Streptophyta</taxon>
        <taxon>Embryophyta</taxon>
        <taxon>Tracheophyta</taxon>
        <taxon>Spermatophyta</taxon>
        <taxon>Magnoliopsida</taxon>
        <taxon>eudicotyledons</taxon>
        <taxon>Gunneridae</taxon>
        <taxon>Pentapetalae</taxon>
        <taxon>asterids</taxon>
        <taxon>Ericales</taxon>
        <taxon>Theaceae</taxon>
        <taxon>Camellia</taxon>
    </lineage>
</organism>
<dbReference type="AlphaFoldDB" id="A0A4S4D1H1"/>
<accession>A0A4S4D1H1</accession>
<comment type="caution">
    <text evidence="1">The sequence shown here is derived from an EMBL/GenBank/DDBJ whole genome shotgun (WGS) entry which is preliminary data.</text>
</comment>
<dbReference type="Proteomes" id="UP000306102">
    <property type="component" value="Unassembled WGS sequence"/>
</dbReference>
<dbReference type="PANTHER" id="PTHR33132:SF135">
    <property type="entry name" value="OS02G0799700 PROTEIN"/>
    <property type="match status" value="1"/>
</dbReference>
<keyword evidence="2" id="KW-1185">Reference proteome</keyword>
<evidence type="ECO:0000313" key="2">
    <source>
        <dbReference type="Proteomes" id="UP000306102"/>
    </source>
</evidence>
<gene>
    <name evidence="1" type="ORF">TEA_021590</name>
</gene>
<proteinExistence type="predicted"/>